<dbReference type="AlphaFoldDB" id="A0A0B1TNV6"/>
<dbReference type="InterPro" id="IPR017441">
    <property type="entry name" value="Protein_kinase_ATP_BS"/>
</dbReference>
<evidence type="ECO:0000313" key="3">
    <source>
        <dbReference type="EMBL" id="KHJ97070.1"/>
    </source>
</evidence>
<protein>
    <recommendedName>
        <fullName evidence="2">Serine-threonine/tyrosine-protein kinase catalytic domain-containing protein</fullName>
    </recommendedName>
</protein>
<reference evidence="3 4" key="1">
    <citation type="submission" date="2014-03" db="EMBL/GenBank/DDBJ databases">
        <title>Draft genome of the hookworm Oesophagostomum dentatum.</title>
        <authorList>
            <person name="Mitreva M."/>
        </authorList>
    </citation>
    <scope>NUCLEOTIDE SEQUENCE [LARGE SCALE GENOMIC DNA]</scope>
    <source>
        <strain evidence="3 4">OD-Hann</strain>
    </source>
</reference>
<keyword evidence="1" id="KW-0547">Nucleotide-binding</keyword>
<dbReference type="EMBL" id="KN549526">
    <property type="protein sequence ID" value="KHJ97070.1"/>
    <property type="molecule type" value="Genomic_DNA"/>
</dbReference>
<accession>A0A0B1TNV6</accession>
<dbReference type="Gene3D" id="3.30.200.20">
    <property type="entry name" value="Phosphorylase Kinase, domain 1"/>
    <property type="match status" value="1"/>
</dbReference>
<dbReference type="SUPFAM" id="SSF56112">
    <property type="entry name" value="Protein kinase-like (PK-like)"/>
    <property type="match status" value="1"/>
</dbReference>
<dbReference type="InterPro" id="IPR001245">
    <property type="entry name" value="Ser-Thr/Tyr_kinase_cat_dom"/>
</dbReference>
<dbReference type="InterPro" id="IPR011009">
    <property type="entry name" value="Kinase-like_dom_sf"/>
</dbReference>
<sequence length="98" mass="10963">MIQHILTEISIKAQEVILRNPVIRQSWELSHDDVELTKKLGEGAFGEVHMGRLKLKSGMKVTVAVKLVCVNHVVNEFSTPKFYSIMEPSATHSAFSSL</sequence>
<evidence type="ECO:0000259" key="2">
    <source>
        <dbReference type="Pfam" id="PF07714"/>
    </source>
</evidence>
<gene>
    <name evidence="3" type="ORF">OESDEN_02956</name>
</gene>
<evidence type="ECO:0000256" key="1">
    <source>
        <dbReference type="PROSITE-ProRule" id="PRU10141"/>
    </source>
</evidence>
<proteinExistence type="predicted"/>
<keyword evidence="1" id="KW-0067">ATP-binding</keyword>
<evidence type="ECO:0000313" key="4">
    <source>
        <dbReference type="Proteomes" id="UP000053660"/>
    </source>
</evidence>
<dbReference type="GO" id="GO:0005524">
    <property type="term" value="F:ATP binding"/>
    <property type="evidence" value="ECO:0007669"/>
    <property type="project" value="UniProtKB-UniRule"/>
</dbReference>
<dbReference type="PROSITE" id="PS00107">
    <property type="entry name" value="PROTEIN_KINASE_ATP"/>
    <property type="match status" value="1"/>
</dbReference>
<feature type="binding site" evidence="1">
    <location>
        <position position="66"/>
    </location>
    <ligand>
        <name>ATP</name>
        <dbReference type="ChEBI" id="CHEBI:30616"/>
    </ligand>
</feature>
<dbReference type="Proteomes" id="UP000053660">
    <property type="component" value="Unassembled WGS sequence"/>
</dbReference>
<name>A0A0B1TNV6_OESDE</name>
<dbReference type="GO" id="GO:0004672">
    <property type="term" value="F:protein kinase activity"/>
    <property type="evidence" value="ECO:0007669"/>
    <property type="project" value="InterPro"/>
</dbReference>
<keyword evidence="4" id="KW-1185">Reference proteome</keyword>
<dbReference type="OrthoDB" id="3256376at2759"/>
<feature type="domain" description="Serine-threonine/tyrosine-protein kinase catalytic" evidence="2">
    <location>
        <begin position="34"/>
        <end position="69"/>
    </location>
</feature>
<organism evidence="3 4">
    <name type="scientific">Oesophagostomum dentatum</name>
    <name type="common">Nodular worm</name>
    <dbReference type="NCBI Taxonomy" id="61180"/>
    <lineage>
        <taxon>Eukaryota</taxon>
        <taxon>Metazoa</taxon>
        <taxon>Ecdysozoa</taxon>
        <taxon>Nematoda</taxon>
        <taxon>Chromadorea</taxon>
        <taxon>Rhabditida</taxon>
        <taxon>Rhabditina</taxon>
        <taxon>Rhabditomorpha</taxon>
        <taxon>Strongyloidea</taxon>
        <taxon>Strongylidae</taxon>
        <taxon>Oesophagostomum</taxon>
    </lineage>
</organism>
<dbReference type="Pfam" id="PF07714">
    <property type="entry name" value="PK_Tyr_Ser-Thr"/>
    <property type="match status" value="1"/>
</dbReference>